<protein>
    <submittedName>
        <fullName evidence="2">Uncharacterized protein</fullName>
    </submittedName>
</protein>
<keyword evidence="3" id="KW-1185">Reference proteome</keyword>
<proteinExistence type="predicted"/>
<sequence>MTDNNSSQSLDNKSAKDHHPISDWGIDDTIDPLHGSQQIPRMNIGLSSPNDALSQFLTSANDLYTPPLITPTTLATKEDEDPSYLYDSSDSKWPGYNGLMDLSISDQFDVNHDDDDDDEDEDGGDNDCDNSTVIHRVAQNKTFDHQVSYYFDNQYTTSDKYGYTSNFGKYNSMILNDILVIYEKQSQYVKLSLDKFKFEIIASSFMSDSDHIHHRRKSMISNSSTNQNKSKTTRNKIVFDLKNIPSHKLVHSHRCLLISRSLLYFTKKHILTLRFQHSKILLLLALNFFNMYSKTRDIALKLYSSTLNNRIIEFLQMNETFDEITSKHMKLIRNSANNHLNLLLGGTVSRIKQKVKTSDLLVQSLLNTLILSFNNRLQYSIHLADPLHLERYFNIYQLDLVDKNLKFINLLNQSALTEDLISVPASQRLKPLRLRSLSGDSSNTRTNTNPDSNFNPNSNTNSFTQMNLQCSLKQLSTNPNKLLQNFETMRRIFMCILLSIVEESSEPPAQNSKHFLNQCARKFNIQLPQWRYLSITTRLFMISQWLSRINALFSTLIKEMDDTELLMSLDFLEDDTIPPILEDNEDETFKKLIHLVDNLGDKLSLADLNSDVIDPADSLLKIGESITELVELFNSSMDNIRSNNSNNSNVNDSENEVATHVSLPGLNKTRGETPVISAGPKKRHSSGLNFNLVTVFEDKSGSKDLDSKENSLDSGKVIVHSESGVKELDEADGEKSGIQGKEQLKKTLEKLCGGLLDQKSTMAPIEIHKDEQVNMTQRFVSASASASDSVPAPVSVSVPVPVSTVYDETENRNENHSASIDMSTPLKLEHINVLKNELKGIFMKSL</sequence>
<feature type="region of interest" description="Disordered" evidence="1">
    <location>
        <begin position="107"/>
        <end position="130"/>
    </location>
</feature>
<accession>A0A1E4T2W9</accession>
<reference evidence="3" key="1">
    <citation type="submission" date="2016-04" db="EMBL/GenBank/DDBJ databases">
        <title>Comparative genomics of biotechnologically important yeasts.</title>
        <authorList>
            <consortium name="DOE Joint Genome Institute"/>
            <person name="Riley R."/>
            <person name="Haridas S."/>
            <person name="Wolfe K.H."/>
            <person name="Lopes M.R."/>
            <person name="Hittinger C.T."/>
            <person name="Goker M."/>
            <person name="Salamov A."/>
            <person name="Wisecaver J."/>
            <person name="Long T.M."/>
            <person name="Aerts A.L."/>
            <person name="Barry K."/>
            <person name="Choi C."/>
            <person name="Clum A."/>
            <person name="Coughlan A.Y."/>
            <person name="Deshpande S."/>
            <person name="Douglass A.P."/>
            <person name="Hanson S.J."/>
            <person name="Klenk H.-P."/>
            <person name="Labutti K."/>
            <person name="Lapidus A."/>
            <person name="Lindquist E."/>
            <person name="Lipzen A."/>
            <person name="Meier-Kolthoff J.P."/>
            <person name="Ohm R.A."/>
            <person name="Otillar R.P."/>
            <person name="Pangilinan J."/>
            <person name="Peng Y."/>
            <person name="Rokas A."/>
            <person name="Rosa C.A."/>
            <person name="Scheuner C."/>
            <person name="Sibirny A.A."/>
            <person name="Slot J.C."/>
            <person name="Stielow J.B."/>
            <person name="Sun H."/>
            <person name="Kurtzman C.P."/>
            <person name="Blackwell M."/>
            <person name="Grigoriev I.V."/>
            <person name="Jeffries T.W."/>
        </authorList>
    </citation>
    <scope>NUCLEOTIDE SEQUENCE [LARGE SCALE GENOMIC DNA]</scope>
    <source>
        <strain evidence="3">NRRL YB-2248</strain>
    </source>
</reference>
<dbReference type="AlphaFoldDB" id="A0A1E4T2W9"/>
<evidence type="ECO:0000313" key="3">
    <source>
        <dbReference type="Proteomes" id="UP000094801"/>
    </source>
</evidence>
<evidence type="ECO:0000313" key="2">
    <source>
        <dbReference type="EMBL" id="ODV86089.1"/>
    </source>
</evidence>
<evidence type="ECO:0000256" key="1">
    <source>
        <dbReference type="SAM" id="MobiDB-lite"/>
    </source>
</evidence>
<feature type="compositionally biased region" description="Polar residues" evidence="1">
    <location>
        <begin position="35"/>
        <end position="48"/>
    </location>
</feature>
<feature type="compositionally biased region" description="Acidic residues" evidence="1">
    <location>
        <begin position="112"/>
        <end position="128"/>
    </location>
</feature>
<name>A0A1E4T2W9_9ASCO</name>
<dbReference type="Proteomes" id="UP000094801">
    <property type="component" value="Unassembled WGS sequence"/>
</dbReference>
<gene>
    <name evidence="2" type="ORF">CANARDRAFT_28129</name>
</gene>
<organism evidence="2 3">
    <name type="scientific">[Candida] arabinofermentans NRRL YB-2248</name>
    <dbReference type="NCBI Taxonomy" id="983967"/>
    <lineage>
        <taxon>Eukaryota</taxon>
        <taxon>Fungi</taxon>
        <taxon>Dikarya</taxon>
        <taxon>Ascomycota</taxon>
        <taxon>Saccharomycotina</taxon>
        <taxon>Pichiomycetes</taxon>
        <taxon>Pichiales</taxon>
        <taxon>Pichiaceae</taxon>
        <taxon>Ogataea</taxon>
        <taxon>Ogataea/Candida clade</taxon>
    </lineage>
</organism>
<feature type="compositionally biased region" description="Polar residues" evidence="1">
    <location>
        <begin position="1"/>
        <end position="12"/>
    </location>
</feature>
<feature type="region of interest" description="Disordered" evidence="1">
    <location>
        <begin position="434"/>
        <end position="458"/>
    </location>
</feature>
<dbReference type="EMBL" id="KV453851">
    <property type="protein sequence ID" value="ODV86089.1"/>
    <property type="molecule type" value="Genomic_DNA"/>
</dbReference>
<feature type="compositionally biased region" description="Low complexity" evidence="1">
    <location>
        <begin position="446"/>
        <end position="458"/>
    </location>
</feature>
<feature type="region of interest" description="Disordered" evidence="1">
    <location>
        <begin position="1"/>
        <end position="48"/>
    </location>
</feature>
<dbReference type="OrthoDB" id="3992831at2759"/>